<proteinExistence type="predicted"/>
<gene>
    <name evidence="1" type="ordered locus">HF1_08880</name>
</gene>
<evidence type="ECO:0000313" key="1">
    <source>
        <dbReference type="EMBL" id="CBY92896.1"/>
    </source>
</evidence>
<dbReference type="EMBL" id="FR773153">
    <property type="protein sequence ID" value="CBY92896.1"/>
    <property type="molecule type" value="Genomic_DNA"/>
</dbReference>
<dbReference type="Proteomes" id="UP000008637">
    <property type="component" value="Chromosome"/>
</dbReference>
<name>E8ZIC5_MYCHL</name>
<keyword evidence="2" id="KW-1185">Reference proteome</keyword>
<accession>E8ZIC5</accession>
<dbReference type="KEGG" id="mha:HF1_08880"/>
<sequence length="170" mass="19218">MGFSNIKKPILLGTLGSASGAGMWFVTSPQSEKQPEMTLTTDILESVKEQKDPIKTKWEQAIALIREKITVQKLKSTATGDRVVTEGQYLMPDLTDETKWGNIQGALNNSKNKSKVNDRSFSSVEEAQRFCLEDLKWQSEVTLIHLTNEETVESLCIWDVRKDPNRSRTQ</sequence>
<reference evidence="1 2" key="1">
    <citation type="journal article" date="2011" name="J. Bacteriol.">
        <title>Complete genome sequence of Mycoplasma haemofelis, a hemotropic mycoplasma.</title>
        <authorList>
            <person name="Barker E.N."/>
            <person name="Helps C.R."/>
            <person name="Peters I.R."/>
            <person name="Darby A.C."/>
            <person name="Radford A.D."/>
            <person name="Tasker S."/>
        </authorList>
    </citation>
    <scope>NUCLEOTIDE SEQUENCE [LARGE SCALE GENOMIC DNA]</scope>
    <source>
        <strain evidence="1 2">Langford 1</strain>
    </source>
</reference>
<dbReference type="HOGENOM" id="CLU_1569010_0_0_14"/>
<protein>
    <submittedName>
        <fullName evidence="1">Uncharacterized protein</fullName>
    </submittedName>
</protein>
<organism evidence="1 2">
    <name type="scientific">Mycoplasma haemofelis (strain Langford 1)</name>
    <name type="common">Haemobartonella felis</name>
    <dbReference type="NCBI Taxonomy" id="941640"/>
    <lineage>
        <taxon>Bacteria</taxon>
        <taxon>Bacillati</taxon>
        <taxon>Mycoplasmatota</taxon>
        <taxon>Mollicutes</taxon>
        <taxon>Mycoplasmataceae</taxon>
        <taxon>Mycoplasma</taxon>
    </lineage>
</organism>
<dbReference type="AlphaFoldDB" id="E8ZIC5"/>
<evidence type="ECO:0000313" key="2">
    <source>
        <dbReference type="Proteomes" id="UP000008637"/>
    </source>
</evidence>